<name>A0A4Y9Z3J5_9APHY</name>
<dbReference type="STRING" id="34475.A0A4Y9Z3J5"/>
<accession>A0A4Y9Z3J5</accession>
<comment type="caution">
    <text evidence="3">The sequence shown here is derived from an EMBL/GenBank/DDBJ whole genome shotgun (WGS) entry which is preliminary data.</text>
</comment>
<reference evidence="3 4" key="1">
    <citation type="submission" date="2019-01" db="EMBL/GenBank/DDBJ databases">
        <title>Genome sequencing of the rare red list fungi Fomitopsis rosea.</title>
        <authorList>
            <person name="Buettner E."/>
            <person name="Kellner H."/>
        </authorList>
    </citation>
    <scope>NUCLEOTIDE SEQUENCE [LARGE SCALE GENOMIC DNA]</scope>
    <source>
        <strain evidence="3 4">DSM 105464</strain>
    </source>
</reference>
<dbReference type="Proteomes" id="UP000298390">
    <property type="component" value="Unassembled WGS sequence"/>
</dbReference>
<dbReference type="InterPro" id="IPR026749">
    <property type="entry name" value="Tmem135"/>
</dbReference>
<evidence type="ECO:0000256" key="1">
    <source>
        <dbReference type="SAM" id="MobiDB-lite"/>
    </source>
</evidence>
<evidence type="ECO:0008006" key="5">
    <source>
        <dbReference type="Google" id="ProtNLM"/>
    </source>
</evidence>
<dbReference type="EMBL" id="SEKV01000028">
    <property type="protein sequence ID" value="TFY68557.1"/>
    <property type="molecule type" value="Genomic_DNA"/>
</dbReference>
<protein>
    <recommendedName>
        <fullName evidence="5">Transmembrane protein 135 N-terminal domain-containing protein</fullName>
    </recommendedName>
</protein>
<dbReference type="PANTHER" id="PTHR12459">
    <property type="entry name" value="TRANSMEMBRANE PROTEIN 135-RELATED"/>
    <property type="match status" value="1"/>
</dbReference>
<evidence type="ECO:0000313" key="3">
    <source>
        <dbReference type="EMBL" id="TFY68557.1"/>
    </source>
</evidence>
<feature type="region of interest" description="Disordered" evidence="1">
    <location>
        <begin position="159"/>
        <end position="208"/>
    </location>
</feature>
<sequence length="586" mass="65715">MSISASAAGQDSSHPQAPRAGVPRNPSFIQFTPKRAMASFENLVALANYEERLREARKIVWRDRGEKPVELHDLWECAEHAGRGGMRAGGLAFAIRAGVNLILLLTRIKRIPAKHRLALIRHAAFGEDSFRFATMLGSFVAIYKFVLNALPILLSPPSTSPTLPHHSPAHPRSSFHVTGPSESPFHEEEEDDLEMQPRRRPTRQARLSTSAQAHQVWVHKRTRRWYSVLAGSAAGAIAVCFEKKSRRVAIAQQMFVRGLQGSFNAFSEKHGVSIPHGDVLVFGLCCGQIMYAWLVRPETLDRGYDIWISTASKCLPETVAVARDFVQRGVFNVQDMQKLIARPDTTPANRATLLARIAQATAPPPAQSFGPGFVPCAALHPWNDSHVLTQVERFVDVFRWMLPIYGALHVIPMLLFRRKRVMRDPVNMLLRAGWGTARSSAFLGMFVFIYQSMFCVKHNLWDFLTDLRTSPSTSLLAYLARLLPQRVIDALIVKKSFYALGILTGLSLFVEEKKRREELAMYVMPKALESAWLMARGRGWVGRTGQWGEVLLTAVGMGMVMSTYQNDPQHLSGLVRRILYQFVGPN</sequence>
<keyword evidence="2" id="KW-1133">Transmembrane helix</keyword>
<keyword evidence="2" id="KW-0812">Transmembrane</keyword>
<feature type="transmembrane region" description="Helical" evidence="2">
    <location>
        <begin position="397"/>
        <end position="416"/>
    </location>
</feature>
<feature type="compositionally biased region" description="Polar residues" evidence="1">
    <location>
        <begin position="1"/>
        <end position="15"/>
    </location>
</feature>
<keyword evidence="2" id="KW-0472">Membrane</keyword>
<feature type="region of interest" description="Disordered" evidence="1">
    <location>
        <begin position="1"/>
        <end position="25"/>
    </location>
</feature>
<dbReference type="AlphaFoldDB" id="A0A4Y9Z3J5"/>
<gene>
    <name evidence="3" type="ORF">EVJ58_g947</name>
</gene>
<dbReference type="PANTHER" id="PTHR12459:SF6">
    <property type="entry name" value="GB|AAD46013.1"/>
    <property type="match status" value="1"/>
</dbReference>
<evidence type="ECO:0000313" key="4">
    <source>
        <dbReference type="Proteomes" id="UP000298390"/>
    </source>
</evidence>
<evidence type="ECO:0000256" key="2">
    <source>
        <dbReference type="SAM" id="Phobius"/>
    </source>
</evidence>
<proteinExistence type="predicted"/>
<feature type="transmembrane region" description="Helical" evidence="2">
    <location>
        <begin position="428"/>
        <end position="450"/>
    </location>
</feature>
<organism evidence="3 4">
    <name type="scientific">Rhodofomes roseus</name>
    <dbReference type="NCBI Taxonomy" id="34475"/>
    <lineage>
        <taxon>Eukaryota</taxon>
        <taxon>Fungi</taxon>
        <taxon>Dikarya</taxon>
        <taxon>Basidiomycota</taxon>
        <taxon>Agaricomycotina</taxon>
        <taxon>Agaricomycetes</taxon>
        <taxon>Polyporales</taxon>
        <taxon>Rhodofomes</taxon>
    </lineage>
</organism>